<name>A0A7L6AM98_9GAMM</name>
<keyword evidence="3" id="KW-1185">Reference proteome</keyword>
<dbReference type="AlphaFoldDB" id="A0A7L6AM98"/>
<reference evidence="2" key="1">
    <citation type="submission" date="2020-06" db="EMBL/GenBank/DDBJ databases">
        <title>Analysis procedures for assessing recovery of high quality, complete, closed genomes from Nanopore long read metagenome sequencing.</title>
        <authorList>
            <person name="Bessarab I."/>
            <person name="Arumugam K."/>
            <person name="Haryono M."/>
            <person name="Liu X."/>
            <person name="Roy S."/>
            <person name="Zuniga-Montanez R.E."/>
            <person name="Qiu G."/>
            <person name="Drautz-Moses D.I."/>
            <person name="Law Y.Y."/>
            <person name="Wuertz S."/>
            <person name="Lauro F.M."/>
            <person name="Huson D.H."/>
            <person name="Williams R.B."/>
        </authorList>
    </citation>
    <scope>NUCLEOTIDE SEQUENCE [LARGE SCALE GENOMIC DNA]</scope>
    <source>
        <strain evidence="2">SSD2</strain>
    </source>
</reference>
<feature type="compositionally biased region" description="Polar residues" evidence="1">
    <location>
        <begin position="25"/>
        <end position="47"/>
    </location>
</feature>
<organism evidence="2 3">
    <name type="scientific">Candidatus Thiothrix singaporensis</name>
    <dbReference type="NCBI Taxonomy" id="2799669"/>
    <lineage>
        <taxon>Bacteria</taxon>
        <taxon>Pseudomonadati</taxon>
        <taxon>Pseudomonadota</taxon>
        <taxon>Gammaproteobacteria</taxon>
        <taxon>Thiotrichales</taxon>
        <taxon>Thiotrichaceae</taxon>
        <taxon>Thiothrix</taxon>
    </lineage>
</organism>
<proteinExistence type="predicted"/>
<dbReference type="Proteomes" id="UP000510621">
    <property type="component" value="Chromosome"/>
</dbReference>
<accession>A0A7L6AM98</accession>
<sequence>MITGRMLTGAGAPQQLPPLAEVPQQLVSADASTDLSAVGVSRSNTPGRRQRRKPGASAATGLP</sequence>
<gene>
    <name evidence="2" type="ORF">HZT40_00015</name>
</gene>
<dbReference type="KEGG" id="this:HZT40_00015"/>
<protein>
    <submittedName>
        <fullName evidence="2">Uncharacterized protein</fullName>
    </submittedName>
</protein>
<dbReference type="EMBL" id="CP059265">
    <property type="protein sequence ID" value="QLQ30272.1"/>
    <property type="molecule type" value="Genomic_DNA"/>
</dbReference>
<evidence type="ECO:0000313" key="2">
    <source>
        <dbReference type="EMBL" id="QLQ30272.1"/>
    </source>
</evidence>
<feature type="region of interest" description="Disordered" evidence="1">
    <location>
        <begin position="1"/>
        <end position="63"/>
    </location>
</feature>
<evidence type="ECO:0000313" key="3">
    <source>
        <dbReference type="Proteomes" id="UP000510621"/>
    </source>
</evidence>
<evidence type="ECO:0000256" key="1">
    <source>
        <dbReference type="SAM" id="MobiDB-lite"/>
    </source>
</evidence>